<keyword evidence="2" id="KW-0460">Magnesium</keyword>
<evidence type="ECO:0000256" key="2">
    <source>
        <dbReference type="ARBA" id="ARBA00022842"/>
    </source>
</evidence>
<dbReference type="PANTHER" id="PTHR46193">
    <property type="entry name" value="6-PHOSPHOGLUCONATE PHOSPHATASE"/>
    <property type="match status" value="1"/>
</dbReference>
<dbReference type="NCBIfam" id="TIGR01509">
    <property type="entry name" value="HAD-SF-IA-v3"/>
    <property type="match status" value="1"/>
</dbReference>
<name>A0A8F6TXK3_9RHOB</name>
<sequence>MIPDLVIFDCDGVLVDSEPISNQTIADALSEMGVSCTLEETMAAFVGKSMAQVAEGVRAMGAELPGSDADWIDSIYAQTYARLRAGVDPIPGVTAVLDALDAAGVPYCVASNGSDEKMDITLGATGMAERFRGKRFSAQTLGVSKPDPDLFFIAAQYMSTVPGRAVVIEDSASGALGAQRAGMRCFGYAPTDGAALEAVGAEIFRSMDQLPALLGLPH</sequence>
<reference evidence="3 4" key="1">
    <citation type="submission" date="2021-07" db="EMBL/GenBank/DDBJ databases">
        <title>A novel Jannaschia species isolated from marine dinoflagellate Ceratoperidinium margalefii.</title>
        <authorList>
            <person name="Jiang Y."/>
            <person name="Li Z."/>
        </authorList>
    </citation>
    <scope>NUCLEOTIDE SEQUENCE [LARGE SCALE GENOMIC DNA]</scope>
    <source>
        <strain evidence="3 4">J12C1-MA-4</strain>
    </source>
</reference>
<keyword evidence="1" id="KW-0479">Metal-binding</keyword>
<dbReference type="KEGG" id="gce:KYE46_00540"/>
<evidence type="ECO:0000313" key="3">
    <source>
        <dbReference type="EMBL" id="QXT39783.1"/>
    </source>
</evidence>
<dbReference type="InterPro" id="IPR006439">
    <property type="entry name" value="HAD-SF_hydro_IA"/>
</dbReference>
<keyword evidence="3" id="KW-0378">Hydrolase</keyword>
<accession>A0A8F6TXK3</accession>
<dbReference type="EMBL" id="CP079194">
    <property type="protein sequence ID" value="QXT39783.1"/>
    <property type="molecule type" value="Genomic_DNA"/>
</dbReference>
<dbReference type="SFLD" id="SFLDG01129">
    <property type="entry name" value="C1.5:_HAD__Beta-PGM__Phosphata"/>
    <property type="match status" value="1"/>
</dbReference>
<dbReference type="GO" id="GO:0046872">
    <property type="term" value="F:metal ion binding"/>
    <property type="evidence" value="ECO:0007669"/>
    <property type="project" value="UniProtKB-KW"/>
</dbReference>
<evidence type="ECO:0000313" key="4">
    <source>
        <dbReference type="Proteomes" id="UP000825009"/>
    </source>
</evidence>
<dbReference type="InterPro" id="IPR051600">
    <property type="entry name" value="Beta-PGM-like"/>
</dbReference>
<dbReference type="AlphaFoldDB" id="A0A8F6TXK3"/>
<dbReference type="SFLD" id="SFLDS00003">
    <property type="entry name" value="Haloacid_Dehalogenase"/>
    <property type="match status" value="1"/>
</dbReference>
<dbReference type="RefSeq" id="WP_219002681.1">
    <property type="nucleotide sequence ID" value="NZ_CP079194.1"/>
</dbReference>
<evidence type="ECO:0000256" key="1">
    <source>
        <dbReference type="ARBA" id="ARBA00022723"/>
    </source>
</evidence>
<protein>
    <submittedName>
        <fullName evidence="3">HAD-IA family hydrolase</fullName>
    </submittedName>
</protein>
<gene>
    <name evidence="3" type="ORF">KYE46_00540</name>
</gene>
<dbReference type="Proteomes" id="UP000825009">
    <property type="component" value="Chromosome"/>
</dbReference>
<proteinExistence type="predicted"/>
<dbReference type="PANTHER" id="PTHR46193:SF10">
    <property type="entry name" value="6-PHOSPHOGLUCONATE PHOSPHATASE"/>
    <property type="match status" value="1"/>
</dbReference>
<dbReference type="GO" id="GO:0016787">
    <property type="term" value="F:hydrolase activity"/>
    <property type="evidence" value="ECO:0007669"/>
    <property type="project" value="UniProtKB-KW"/>
</dbReference>
<keyword evidence="4" id="KW-1185">Reference proteome</keyword>
<dbReference type="Pfam" id="PF00702">
    <property type="entry name" value="Hydrolase"/>
    <property type="match status" value="1"/>
</dbReference>
<organism evidence="3 4">
    <name type="scientific">Gymnodinialimonas ceratoperidinii</name>
    <dbReference type="NCBI Taxonomy" id="2856823"/>
    <lineage>
        <taxon>Bacteria</taxon>
        <taxon>Pseudomonadati</taxon>
        <taxon>Pseudomonadota</taxon>
        <taxon>Alphaproteobacteria</taxon>
        <taxon>Rhodobacterales</taxon>
        <taxon>Paracoccaceae</taxon>
        <taxon>Gymnodinialimonas</taxon>
    </lineage>
</organism>